<accession>A0A917J808</accession>
<organism evidence="1 2">
    <name type="scientific">Mucilaginibacter galii</name>
    <dbReference type="NCBI Taxonomy" id="2005073"/>
    <lineage>
        <taxon>Bacteria</taxon>
        <taxon>Pseudomonadati</taxon>
        <taxon>Bacteroidota</taxon>
        <taxon>Sphingobacteriia</taxon>
        <taxon>Sphingobacteriales</taxon>
        <taxon>Sphingobacteriaceae</taxon>
        <taxon>Mucilaginibacter</taxon>
    </lineage>
</organism>
<dbReference type="Gene3D" id="2.170.120.40">
    <property type="entry name" value="YbbR-like domain"/>
    <property type="match status" value="1"/>
</dbReference>
<comment type="caution">
    <text evidence="1">The sequence shown here is derived from an EMBL/GenBank/DDBJ whole genome shotgun (WGS) entry which is preliminary data.</text>
</comment>
<dbReference type="PANTHER" id="PTHR37804:SF1">
    <property type="entry name" value="CDAA REGULATORY PROTEIN CDAR"/>
    <property type="match status" value="1"/>
</dbReference>
<reference evidence="1" key="2">
    <citation type="submission" date="2020-09" db="EMBL/GenBank/DDBJ databases">
        <authorList>
            <person name="Sun Q."/>
            <person name="Sedlacek I."/>
        </authorList>
    </citation>
    <scope>NUCLEOTIDE SEQUENCE</scope>
    <source>
        <strain evidence="1">CCM 8711</strain>
    </source>
</reference>
<dbReference type="AlphaFoldDB" id="A0A917J808"/>
<dbReference type="PANTHER" id="PTHR37804">
    <property type="entry name" value="CDAA REGULATORY PROTEIN CDAR"/>
    <property type="match status" value="1"/>
</dbReference>
<name>A0A917J808_9SPHI</name>
<evidence type="ECO:0008006" key="3">
    <source>
        <dbReference type="Google" id="ProtNLM"/>
    </source>
</evidence>
<gene>
    <name evidence="1" type="ORF">GCM10011425_15460</name>
</gene>
<dbReference type="Proteomes" id="UP000662074">
    <property type="component" value="Unassembled WGS sequence"/>
</dbReference>
<keyword evidence="2" id="KW-1185">Reference proteome</keyword>
<evidence type="ECO:0000313" key="2">
    <source>
        <dbReference type="Proteomes" id="UP000662074"/>
    </source>
</evidence>
<dbReference type="EMBL" id="BMDO01000003">
    <property type="protein sequence ID" value="GGI50334.1"/>
    <property type="molecule type" value="Genomic_DNA"/>
</dbReference>
<dbReference type="RefSeq" id="WP_188415424.1">
    <property type="nucleotide sequence ID" value="NZ_BMDO01000003.1"/>
</dbReference>
<reference evidence="1" key="1">
    <citation type="journal article" date="2014" name="Int. J. Syst. Evol. Microbiol.">
        <title>Complete genome sequence of Corynebacterium casei LMG S-19264T (=DSM 44701T), isolated from a smear-ripened cheese.</title>
        <authorList>
            <consortium name="US DOE Joint Genome Institute (JGI-PGF)"/>
            <person name="Walter F."/>
            <person name="Albersmeier A."/>
            <person name="Kalinowski J."/>
            <person name="Ruckert C."/>
        </authorList>
    </citation>
    <scope>NUCLEOTIDE SEQUENCE</scope>
    <source>
        <strain evidence="1">CCM 8711</strain>
    </source>
</reference>
<dbReference type="InterPro" id="IPR053154">
    <property type="entry name" value="c-di-AMP_regulator"/>
</dbReference>
<protein>
    <recommendedName>
        <fullName evidence="3">YbbR-like domain-containing protein</fullName>
    </recommendedName>
</protein>
<proteinExistence type="predicted"/>
<evidence type="ECO:0000313" key="1">
    <source>
        <dbReference type="EMBL" id="GGI50334.1"/>
    </source>
</evidence>
<dbReference type="Gene3D" id="2.170.120.30">
    <property type="match status" value="1"/>
</dbReference>
<sequence>MAIIKLSASERRRLSVFITCLVLALVAWVFATLSGKYNFTVKQTLVFKNAPQRRAFKALQPDTVEATMQGTGWEMVFSRMSMTNRPLTIDLHTLEHSNFIALNTQVAQINRKLDLDHKIIAFDPDTLYFDFTNRMVKKIRVEPVLKLQYQPQYANSDKIVVNPAYVTVNGPGNVIEKITSWKTDTLKMDHVNDHIKTTLPLQRAKEGNISVYPKTVRLFVPVEEFTEKTLKIPVRLINNPHYKNVKYFPQQITITFTTPLSHYTEVDEDFFEATADFSLWQQGYSVLPVNIIRMPAYCRIVKMQPRNVDFLVGK</sequence>